<dbReference type="Pfam" id="PF07729">
    <property type="entry name" value="FCD"/>
    <property type="match status" value="1"/>
</dbReference>
<dbReference type="InterPro" id="IPR008920">
    <property type="entry name" value="TF_FadR/GntR_C"/>
</dbReference>
<dbReference type="Pfam" id="PF00392">
    <property type="entry name" value="GntR"/>
    <property type="match status" value="1"/>
</dbReference>
<comment type="caution">
    <text evidence="5">The sequence shown here is derived from an EMBL/GenBank/DDBJ whole genome shotgun (WGS) entry which is preliminary data.</text>
</comment>
<dbReference type="Gene3D" id="1.10.10.10">
    <property type="entry name" value="Winged helix-like DNA-binding domain superfamily/Winged helix DNA-binding domain"/>
    <property type="match status" value="1"/>
</dbReference>
<protein>
    <submittedName>
        <fullName evidence="5">FadR/GntR family transcriptional regulator</fullName>
    </submittedName>
</protein>
<organism evidence="5 6">
    <name type="scientific">Arthrobacter cryoconiti</name>
    <dbReference type="NCBI Taxonomy" id="748907"/>
    <lineage>
        <taxon>Bacteria</taxon>
        <taxon>Bacillati</taxon>
        <taxon>Actinomycetota</taxon>
        <taxon>Actinomycetes</taxon>
        <taxon>Micrococcales</taxon>
        <taxon>Micrococcaceae</taxon>
        <taxon>Arthrobacter</taxon>
    </lineage>
</organism>
<evidence type="ECO:0000256" key="1">
    <source>
        <dbReference type="ARBA" id="ARBA00023015"/>
    </source>
</evidence>
<dbReference type="InterPro" id="IPR011711">
    <property type="entry name" value="GntR_C"/>
</dbReference>
<name>A0ABV8QZU9_9MICC</name>
<evidence type="ECO:0000259" key="4">
    <source>
        <dbReference type="PROSITE" id="PS50949"/>
    </source>
</evidence>
<keyword evidence="1" id="KW-0805">Transcription regulation</keyword>
<dbReference type="CDD" id="cd07377">
    <property type="entry name" value="WHTH_GntR"/>
    <property type="match status" value="1"/>
</dbReference>
<keyword evidence="2" id="KW-0238">DNA-binding</keyword>
<sequence>MSTPKSPVRSYDSVLQSIEADLRDGKIKVGDQLPGERVLAQKHGISRASVRDAIRILDVMGVVHTAAGSGPRSGAVVIANPSAGLSSTLRLHMATSHFPVSDVVQTRIMMETWAAVESAGCEHAPADFAQLESLLEAMAAPTLDREVFHALDAQFHVLLSSLAKNAVITALMESLRTAVQSYVSDAIDSDEMWEKIVPTLREQHQDIYAAACKHDGAGTAAALREHIEWFHSQTHPMS</sequence>
<dbReference type="PANTHER" id="PTHR43537:SF5">
    <property type="entry name" value="UXU OPERON TRANSCRIPTIONAL REGULATOR"/>
    <property type="match status" value="1"/>
</dbReference>
<keyword evidence="6" id="KW-1185">Reference proteome</keyword>
<dbReference type="SUPFAM" id="SSF48008">
    <property type="entry name" value="GntR ligand-binding domain-like"/>
    <property type="match status" value="1"/>
</dbReference>
<dbReference type="SMART" id="SM00345">
    <property type="entry name" value="HTH_GNTR"/>
    <property type="match status" value="1"/>
</dbReference>
<gene>
    <name evidence="5" type="ORF">ACFOW9_09130</name>
</gene>
<dbReference type="Gene3D" id="1.20.120.530">
    <property type="entry name" value="GntR ligand-binding domain-like"/>
    <property type="match status" value="1"/>
</dbReference>
<dbReference type="InterPro" id="IPR000524">
    <property type="entry name" value="Tscrpt_reg_HTH_GntR"/>
</dbReference>
<dbReference type="InterPro" id="IPR036390">
    <property type="entry name" value="WH_DNA-bd_sf"/>
</dbReference>
<evidence type="ECO:0000256" key="2">
    <source>
        <dbReference type="ARBA" id="ARBA00023125"/>
    </source>
</evidence>
<proteinExistence type="predicted"/>
<reference evidence="6" key="1">
    <citation type="journal article" date="2019" name="Int. J. Syst. Evol. Microbiol.">
        <title>The Global Catalogue of Microorganisms (GCM) 10K type strain sequencing project: providing services to taxonomists for standard genome sequencing and annotation.</title>
        <authorList>
            <consortium name="The Broad Institute Genomics Platform"/>
            <consortium name="The Broad Institute Genome Sequencing Center for Infectious Disease"/>
            <person name="Wu L."/>
            <person name="Ma J."/>
        </authorList>
    </citation>
    <scope>NUCLEOTIDE SEQUENCE [LARGE SCALE GENOMIC DNA]</scope>
    <source>
        <strain evidence="6">CGMCC 1.10698</strain>
    </source>
</reference>
<keyword evidence="3" id="KW-0804">Transcription</keyword>
<dbReference type="RefSeq" id="WP_230067448.1">
    <property type="nucleotide sequence ID" value="NZ_BAABLL010000004.1"/>
</dbReference>
<dbReference type="Proteomes" id="UP001595773">
    <property type="component" value="Unassembled WGS sequence"/>
</dbReference>
<dbReference type="SMART" id="SM00895">
    <property type="entry name" value="FCD"/>
    <property type="match status" value="1"/>
</dbReference>
<dbReference type="SUPFAM" id="SSF46785">
    <property type="entry name" value="Winged helix' DNA-binding domain"/>
    <property type="match status" value="1"/>
</dbReference>
<accession>A0ABV8QZU9</accession>
<dbReference type="InterPro" id="IPR036388">
    <property type="entry name" value="WH-like_DNA-bd_sf"/>
</dbReference>
<dbReference type="PRINTS" id="PR00035">
    <property type="entry name" value="HTHGNTR"/>
</dbReference>
<dbReference type="PROSITE" id="PS50949">
    <property type="entry name" value="HTH_GNTR"/>
    <property type="match status" value="1"/>
</dbReference>
<feature type="domain" description="HTH gntR-type" evidence="4">
    <location>
        <begin position="8"/>
        <end position="80"/>
    </location>
</feature>
<evidence type="ECO:0000256" key="3">
    <source>
        <dbReference type="ARBA" id="ARBA00023163"/>
    </source>
</evidence>
<dbReference type="PANTHER" id="PTHR43537">
    <property type="entry name" value="TRANSCRIPTIONAL REGULATOR, GNTR FAMILY"/>
    <property type="match status" value="1"/>
</dbReference>
<dbReference type="EMBL" id="JBHSCQ010000010">
    <property type="protein sequence ID" value="MFC4265760.1"/>
    <property type="molecule type" value="Genomic_DNA"/>
</dbReference>
<evidence type="ECO:0000313" key="5">
    <source>
        <dbReference type="EMBL" id="MFC4265760.1"/>
    </source>
</evidence>
<evidence type="ECO:0000313" key="6">
    <source>
        <dbReference type="Proteomes" id="UP001595773"/>
    </source>
</evidence>